<comment type="subcellular location">
    <subcellularLocation>
        <location evidence="1">Nucleus</location>
    </subcellularLocation>
</comment>
<sequence>MPESAGQNKRSALRRSKDGCLPCRRKRKKCDERWPTCLRCVRTGSHCTWPPSQPTSAFPLSSSMDGNALQNNPSLMPLGIETDNLAISRLVVDPVVENSVFHLYADNLQPPLTDSDFWDVTALGNLEKLGSSSMPMGLSPPDSLANLSIHPTHIGELTRASAAPRPRITKSLAMRMWEYAHDFGPRIIWPPEGCTNCDELDSEGVAPVFRQSIVALNQRASAEPEFQDICYFYLTFLTRLFYNYALPSDTLVKWVFRKFNASSSSKYAMLALAAMYRSDYQKSMLASSWRTEAKELYSQAAVQLPHDLEDNKLSPWEKLTGLLGVMDFEYHTGQLNKYYAHGTQAVPLIKAVVGNETIDLFNIRGEDMFDVSMWIWCDILDSMATSKPTRYKYESDLERAAQPGTPENDACPDKGLEWLYGIPNAFAVILARTSALREEKLSEEEKETKGAELEKLTRNWQIRLLGTKDSRLRVARMGTQEIWRHTCILYVHNAIFKSDPSHPIVKDSVKNIIRIACTLEPGGNPDCFMYISYFIAGFYSISQKDRYIMRSRLIGCGNALYLRNLARNLEELWKETDSAGRLTSWSEKKPPRIAF</sequence>
<accession>A0A8H2XGB8</accession>
<dbReference type="PANTHER" id="PTHR37534">
    <property type="entry name" value="TRANSCRIPTIONAL ACTIVATOR PROTEIN UGA3"/>
    <property type="match status" value="1"/>
</dbReference>
<dbReference type="GO" id="GO:0005634">
    <property type="term" value="C:nucleus"/>
    <property type="evidence" value="ECO:0007669"/>
    <property type="project" value="UniProtKB-SubCell"/>
</dbReference>
<evidence type="ECO:0000313" key="4">
    <source>
        <dbReference type="EMBL" id="CAE6426241.1"/>
    </source>
</evidence>
<dbReference type="InterPro" id="IPR001138">
    <property type="entry name" value="Zn2Cys6_DnaBD"/>
</dbReference>
<evidence type="ECO:0000259" key="3">
    <source>
        <dbReference type="PROSITE" id="PS50048"/>
    </source>
</evidence>
<keyword evidence="2" id="KW-0539">Nucleus</keyword>
<comment type="caution">
    <text evidence="4">The sequence shown here is derived from an EMBL/GenBank/DDBJ whole genome shotgun (WGS) entry which is preliminary data.</text>
</comment>
<evidence type="ECO:0000256" key="2">
    <source>
        <dbReference type="ARBA" id="ARBA00023242"/>
    </source>
</evidence>
<evidence type="ECO:0000256" key="1">
    <source>
        <dbReference type="ARBA" id="ARBA00004123"/>
    </source>
</evidence>
<dbReference type="AlphaFoldDB" id="A0A8H2XGB8"/>
<dbReference type="SMART" id="SM00066">
    <property type="entry name" value="GAL4"/>
    <property type="match status" value="1"/>
</dbReference>
<dbReference type="InterPro" id="IPR036864">
    <property type="entry name" value="Zn2-C6_fun-type_DNA-bd_sf"/>
</dbReference>
<gene>
    <name evidence="4" type="ORF">RDB_LOCUS28816</name>
</gene>
<reference evidence="4" key="1">
    <citation type="submission" date="2021-01" db="EMBL/GenBank/DDBJ databases">
        <authorList>
            <person name="Kaushik A."/>
        </authorList>
    </citation>
    <scope>NUCLEOTIDE SEQUENCE</scope>
    <source>
        <strain evidence="4">AG4-R118</strain>
    </source>
</reference>
<dbReference type="SUPFAM" id="SSF57701">
    <property type="entry name" value="Zn2/Cys6 DNA-binding domain"/>
    <property type="match status" value="1"/>
</dbReference>
<dbReference type="InterPro" id="IPR021858">
    <property type="entry name" value="Fun_TF"/>
</dbReference>
<dbReference type="PROSITE" id="PS00463">
    <property type="entry name" value="ZN2_CY6_FUNGAL_1"/>
    <property type="match status" value="1"/>
</dbReference>
<dbReference type="EMBL" id="CAJMWX010000738">
    <property type="protein sequence ID" value="CAE6426241.1"/>
    <property type="molecule type" value="Genomic_DNA"/>
</dbReference>
<name>A0A8H2XGB8_9AGAM</name>
<dbReference type="GO" id="GO:0000981">
    <property type="term" value="F:DNA-binding transcription factor activity, RNA polymerase II-specific"/>
    <property type="evidence" value="ECO:0007669"/>
    <property type="project" value="InterPro"/>
</dbReference>
<dbReference type="PANTHER" id="PTHR37534:SF46">
    <property type="entry name" value="ZN(II)2CYS6 TRANSCRIPTION FACTOR (EUROFUNG)"/>
    <property type="match status" value="1"/>
</dbReference>
<feature type="domain" description="Zn(2)-C6 fungal-type" evidence="3">
    <location>
        <begin position="19"/>
        <end position="49"/>
    </location>
</feature>
<proteinExistence type="predicted"/>
<dbReference type="Gene3D" id="4.10.240.10">
    <property type="entry name" value="Zn(2)-C6 fungal-type DNA-binding domain"/>
    <property type="match status" value="1"/>
</dbReference>
<dbReference type="Pfam" id="PF00172">
    <property type="entry name" value="Zn_clus"/>
    <property type="match status" value="1"/>
</dbReference>
<dbReference type="Proteomes" id="UP000663888">
    <property type="component" value="Unassembled WGS sequence"/>
</dbReference>
<organism evidence="4 5">
    <name type="scientific">Rhizoctonia solani</name>
    <dbReference type="NCBI Taxonomy" id="456999"/>
    <lineage>
        <taxon>Eukaryota</taxon>
        <taxon>Fungi</taxon>
        <taxon>Dikarya</taxon>
        <taxon>Basidiomycota</taxon>
        <taxon>Agaricomycotina</taxon>
        <taxon>Agaricomycetes</taxon>
        <taxon>Cantharellales</taxon>
        <taxon>Ceratobasidiaceae</taxon>
        <taxon>Rhizoctonia</taxon>
    </lineage>
</organism>
<dbReference type="Pfam" id="PF11951">
    <property type="entry name" value="Fungal_trans_2"/>
    <property type="match status" value="1"/>
</dbReference>
<dbReference type="GO" id="GO:0008270">
    <property type="term" value="F:zinc ion binding"/>
    <property type="evidence" value="ECO:0007669"/>
    <property type="project" value="InterPro"/>
</dbReference>
<protein>
    <recommendedName>
        <fullName evidence="3">Zn(2)-C6 fungal-type domain-containing protein</fullName>
    </recommendedName>
</protein>
<evidence type="ECO:0000313" key="5">
    <source>
        <dbReference type="Proteomes" id="UP000663888"/>
    </source>
</evidence>
<dbReference type="PROSITE" id="PS50048">
    <property type="entry name" value="ZN2_CY6_FUNGAL_2"/>
    <property type="match status" value="1"/>
</dbReference>
<dbReference type="CDD" id="cd00067">
    <property type="entry name" value="GAL4"/>
    <property type="match status" value="1"/>
</dbReference>